<evidence type="ECO:0000256" key="8">
    <source>
        <dbReference type="ARBA" id="ARBA00023319"/>
    </source>
</evidence>
<dbReference type="FunFam" id="2.60.40.10:FF:000328">
    <property type="entry name" value="CLUMA_CG000981, isoform A"/>
    <property type="match status" value="1"/>
</dbReference>
<accession>A0A182JAS4</accession>
<protein>
    <recommendedName>
        <fullName evidence="9">Ig-like domain-containing protein</fullName>
    </recommendedName>
</protein>
<dbReference type="InterPro" id="IPR013098">
    <property type="entry name" value="Ig_I-set"/>
</dbReference>
<dbReference type="SMART" id="SM00409">
    <property type="entry name" value="IG"/>
    <property type="match status" value="2"/>
</dbReference>
<evidence type="ECO:0000313" key="10">
    <source>
        <dbReference type="EnsemblMetazoa" id="AATE014587-PA.1"/>
    </source>
</evidence>
<feature type="domain" description="Ig-like" evidence="9">
    <location>
        <begin position="130"/>
        <end position="224"/>
    </location>
</feature>
<dbReference type="PANTHER" id="PTHR12231:SF255">
    <property type="entry name" value="DPR-INTERACTING PROTEIN ALPHA, ISOFORM A"/>
    <property type="match status" value="1"/>
</dbReference>
<dbReference type="VEuPathDB" id="VectorBase:AATE014587"/>
<name>A0A182JAS4_ANOAO</name>
<keyword evidence="3" id="KW-0732">Signal</keyword>
<dbReference type="AlphaFoldDB" id="A0A182JAS4"/>
<dbReference type="InterPro" id="IPR051170">
    <property type="entry name" value="Neural/epithelial_adhesion"/>
</dbReference>
<dbReference type="Gene3D" id="2.60.40.10">
    <property type="entry name" value="Immunoglobulins"/>
    <property type="match status" value="2"/>
</dbReference>
<keyword evidence="4" id="KW-0677">Repeat</keyword>
<keyword evidence="2" id="KW-1003">Cell membrane</keyword>
<dbReference type="SMART" id="SM00408">
    <property type="entry name" value="IGc2"/>
    <property type="match status" value="2"/>
</dbReference>
<keyword evidence="8" id="KW-0393">Immunoglobulin domain</keyword>
<sequence length="407" mass="43745">MDMDGAQPPAGSPTMMGRNQLGYLDVVIPPDFIAEDTSSDVIVPEGSSVKLTCRAKGYPGPVVTWRREDGTEIVLKDATGTKQLVTSYRGEVLKLTKISRSEMGSYLCIASNGVPPSVSKRISLSIHFHPVIQVPNQLVGAPLGTDVTIECQVEASPKSINYWVKDTGEMIVSSPKYHVQDVTKSLYETKMSMTVRSFQKEDVGSYRCIAKNSLGEVDSSIRLYEIPGPSRKVYAPKFDQNEIAKDGANKQLQQQGKTKVSAYPPDDDEQQYGSAEDLDDLLDASLGTHLHHQHHNPHSHQHQHHQLAAGGFKLAAGGGGTARSPYDHPNSINGLGPNGNKHLPAIDLVTRKPFAMPPVRNGPDGSDGSGGPSYGHSRVAVASPTVHLLALASLVATLLATGGRLLH</sequence>
<dbReference type="InterPro" id="IPR007110">
    <property type="entry name" value="Ig-like_dom"/>
</dbReference>
<feature type="domain" description="Ig-like" evidence="9">
    <location>
        <begin position="30"/>
        <end position="125"/>
    </location>
</feature>
<keyword evidence="7" id="KW-0325">Glycoprotein</keyword>
<dbReference type="InterPro" id="IPR003598">
    <property type="entry name" value="Ig_sub2"/>
</dbReference>
<dbReference type="EnsemblMetazoa" id="AATE014587-RA">
    <property type="protein sequence ID" value="AATE014587-PA.1"/>
    <property type="gene ID" value="AATE014587"/>
</dbReference>
<dbReference type="SUPFAM" id="SSF48726">
    <property type="entry name" value="Immunoglobulin"/>
    <property type="match status" value="2"/>
</dbReference>
<keyword evidence="5" id="KW-0472">Membrane</keyword>
<organism evidence="10">
    <name type="scientific">Anopheles atroparvus</name>
    <name type="common">European mosquito</name>
    <dbReference type="NCBI Taxonomy" id="41427"/>
    <lineage>
        <taxon>Eukaryota</taxon>
        <taxon>Metazoa</taxon>
        <taxon>Ecdysozoa</taxon>
        <taxon>Arthropoda</taxon>
        <taxon>Hexapoda</taxon>
        <taxon>Insecta</taxon>
        <taxon>Pterygota</taxon>
        <taxon>Neoptera</taxon>
        <taxon>Endopterygota</taxon>
        <taxon>Diptera</taxon>
        <taxon>Nematocera</taxon>
        <taxon>Culicoidea</taxon>
        <taxon>Culicidae</taxon>
        <taxon>Anophelinae</taxon>
        <taxon>Anopheles</taxon>
    </lineage>
</organism>
<evidence type="ECO:0000256" key="2">
    <source>
        <dbReference type="ARBA" id="ARBA00022475"/>
    </source>
</evidence>
<evidence type="ECO:0000256" key="4">
    <source>
        <dbReference type="ARBA" id="ARBA00022737"/>
    </source>
</evidence>
<evidence type="ECO:0000256" key="5">
    <source>
        <dbReference type="ARBA" id="ARBA00023136"/>
    </source>
</evidence>
<dbReference type="GO" id="GO:0005886">
    <property type="term" value="C:plasma membrane"/>
    <property type="evidence" value="ECO:0007669"/>
    <property type="project" value="UniProtKB-SubCell"/>
</dbReference>
<dbReference type="InterPro" id="IPR013783">
    <property type="entry name" value="Ig-like_fold"/>
</dbReference>
<dbReference type="PANTHER" id="PTHR12231">
    <property type="entry name" value="CTX-RELATED TYPE I TRANSMEMBRANE PROTEIN"/>
    <property type="match status" value="1"/>
</dbReference>
<dbReference type="GO" id="GO:0043005">
    <property type="term" value="C:neuron projection"/>
    <property type="evidence" value="ECO:0007669"/>
    <property type="project" value="TreeGrafter"/>
</dbReference>
<dbReference type="PROSITE" id="PS50835">
    <property type="entry name" value="IG_LIKE"/>
    <property type="match status" value="2"/>
</dbReference>
<proteinExistence type="predicted"/>
<evidence type="ECO:0000259" key="9">
    <source>
        <dbReference type="PROSITE" id="PS50835"/>
    </source>
</evidence>
<reference evidence="10" key="1">
    <citation type="submission" date="2022-08" db="UniProtKB">
        <authorList>
            <consortium name="EnsemblMetazoa"/>
        </authorList>
    </citation>
    <scope>IDENTIFICATION</scope>
    <source>
        <strain evidence="10">EBRO</strain>
    </source>
</reference>
<evidence type="ECO:0000256" key="1">
    <source>
        <dbReference type="ARBA" id="ARBA00004236"/>
    </source>
</evidence>
<evidence type="ECO:0000256" key="7">
    <source>
        <dbReference type="ARBA" id="ARBA00023180"/>
    </source>
</evidence>
<dbReference type="InterPro" id="IPR003599">
    <property type="entry name" value="Ig_sub"/>
</dbReference>
<comment type="subcellular location">
    <subcellularLocation>
        <location evidence="1">Cell membrane</location>
    </subcellularLocation>
</comment>
<dbReference type="Pfam" id="PF13927">
    <property type="entry name" value="Ig_3"/>
    <property type="match status" value="1"/>
</dbReference>
<dbReference type="Pfam" id="PF07679">
    <property type="entry name" value="I-set"/>
    <property type="match status" value="1"/>
</dbReference>
<keyword evidence="6" id="KW-1015">Disulfide bond</keyword>
<dbReference type="STRING" id="41427.A0A182JAS4"/>
<dbReference type="InterPro" id="IPR036179">
    <property type="entry name" value="Ig-like_dom_sf"/>
</dbReference>
<evidence type="ECO:0000256" key="3">
    <source>
        <dbReference type="ARBA" id="ARBA00022729"/>
    </source>
</evidence>
<evidence type="ECO:0000256" key="6">
    <source>
        <dbReference type="ARBA" id="ARBA00023157"/>
    </source>
</evidence>
<dbReference type="FunFam" id="2.60.40.10:FF:000376">
    <property type="entry name" value="CLUMA_CG000981, isoform A"/>
    <property type="match status" value="1"/>
</dbReference>